<dbReference type="AlphaFoldDB" id="X6NR64"/>
<protein>
    <recommendedName>
        <fullName evidence="2">Fibronectin type-III domain-containing protein</fullName>
    </recommendedName>
</protein>
<dbReference type="SUPFAM" id="SSF49265">
    <property type="entry name" value="Fibronectin type III"/>
    <property type="match status" value="1"/>
</dbReference>
<keyword evidence="1" id="KW-0175">Coiled coil</keyword>
<dbReference type="Gene3D" id="2.60.40.10">
    <property type="entry name" value="Immunoglobulins"/>
    <property type="match status" value="1"/>
</dbReference>
<evidence type="ECO:0000313" key="3">
    <source>
        <dbReference type="EMBL" id="ETO28378.1"/>
    </source>
</evidence>
<sequence length="637" mass="74209">MISVEEKEKAKELEAKIKEIKERSLKTKEWLAGAKERSEKSKNAINKKMDEIIEKANERRKELLENVTAVTMKQSKYCQKYLDHLEYCHKDLQEVLCIQKKKFKIVTNKQKKKKKKKKKLWNNKALAPIKRQEEIINEANARIAQYIALDSINEDAGVDFENIKGLEGLLKQYGSITGDKMIDDVALSLKAQTHDSVTLAWQTQERKDEKGQTSVVITGDAFVIEYQSADEEKEEKWNEIQVAKNKLKWEHSISQLRPNTTYHFRIKAQHSIFVDCFSKYSNVITCKTGTSPALLSFGRDRISSEKDVVLENDNTLIRKKSGGNVSISLPKSNGVNSGVACWRVKMSNSGSFIGFVMVGLGNNNKSFANDLAKQICNIANRQIQTNKQKLFCLGKKKKKKKKKVWGIDGCTPAEWNDSKQTQDSSTQLEWWNIKEYTLDMYLDMDKKELKWKQVTEDGSGKEYALKDNTTFNKYKNLALVPHFNFHRKDTAIQVMKISPQIYGTQFSQTKDSFRDIQKLIFSYNSNEDEMIAKIVVTYLKEIGDYVIVRKKLFYSKYNELVKSKLHPMHRCDNPTKPEFKDIFWKPFCAFVKEESQNADWMISLHRKTTFHLFYCSIFKYNQFYICIYIHIHLYMYI</sequence>
<feature type="domain" description="Fibronectin type-III" evidence="2">
    <location>
        <begin position="183"/>
        <end position="293"/>
    </location>
</feature>
<gene>
    <name evidence="3" type="ORF">RFI_08752</name>
</gene>
<evidence type="ECO:0000256" key="1">
    <source>
        <dbReference type="SAM" id="Coils"/>
    </source>
</evidence>
<dbReference type="Pfam" id="PF00041">
    <property type="entry name" value="fn3"/>
    <property type="match status" value="1"/>
</dbReference>
<dbReference type="PROSITE" id="PS50853">
    <property type="entry name" value="FN3"/>
    <property type="match status" value="1"/>
</dbReference>
<feature type="coiled-coil region" evidence="1">
    <location>
        <begin position="3"/>
        <end position="73"/>
    </location>
</feature>
<accession>X6NR64</accession>
<keyword evidence="4" id="KW-1185">Reference proteome</keyword>
<evidence type="ECO:0000259" key="2">
    <source>
        <dbReference type="PROSITE" id="PS50853"/>
    </source>
</evidence>
<name>X6NR64_RETFI</name>
<dbReference type="EMBL" id="ASPP01006699">
    <property type="protein sequence ID" value="ETO28378.1"/>
    <property type="molecule type" value="Genomic_DNA"/>
</dbReference>
<dbReference type="CDD" id="cd00063">
    <property type="entry name" value="FN3"/>
    <property type="match status" value="1"/>
</dbReference>
<reference evidence="3 4" key="1">
    <citation type="journal article" date="2013" name="Curr. Biol.">
        <title>The Genome of the Foraminiferan Reticulomyxa filosa.</title>
        <authorList>
            <person name="Glockner G."/>
            <person name="Hulsmann N."/>
            <person name="Schleicher M."/>
            <person name="Noegel A.A."/>
            <person name="Eichinger L."/>
            <person name="Gallinger C."/>
            <person name="Pawlowski J."/>
            <person name="Sierra R."/>
            <person name="Euteneuer U."/>
            <person name="Pillet L."/>
            <person name="Moustafa A."/>
            <person name="Platzer M."/>
            <person name="Groth M."/>
            <person name="Szafranski K."/>
            <person name="Schliwa M."/>
        </authorList>
    </citation>
    <scope>NUCLEOTIDE SEQUENCE [LARGE SCALE GENOMIC DNA]</scope>
</reference>
<proteinExistence type="predicted"/>
<dbReference type="InterPro" id="IPR013783">
    <property type="entry name" value="Ig-like_fold"/>
</dbReference>
<evidence type="ECO:0000313" key="4">
    <source>
        <dbReference type="Proteomes" id="UP000023152"/>
    </source>
</evidence>
<organism evidence="3 4">
    <name type="scientific">Reticulomyxa filosa</name>
    <dbReference type="NCBI Taxonomy" id="46433"/>
    <lineage>
        <taxon>Eukaryota</taxon>
        <taxon>Sar</taxon>
        <taxon>Rhizaria</taxon>
        <taxon>Retaria</taxon>
        <taxon>Foraminifera</taxon>
        <taxon>Monothalamids</taxon>
        <taxon>Reticulomyxidae</taxon>
        <taxon>Reticulomyxa</taxon>
    </lineage>
</organism>
<dbReference type="InterPro" id="IPR036116">
    <property type="entry name" value="FN3_sf"/>
</dbReference>
<comment type="caution">
    <text evidence="3">The sequence shown here is derived from an EMBL/GenBank/DDBJ whole genome shotgun (WGS) entry which is preliminary data.</text>
</comment>
<dbReference type="Proteomes" id="UP000023152">
    <property type="component" value="Unassembled WGS sequence"/>
</dbReference>
<dbReference type="InterPro" id="IPR003961">
    <property type="entry name" value="FN3_dom"/>
</dbReference>